<dbReference type="InterPro" id="IPR041562">
    <property type="entry name" value="MCM_lid"/>
</dbReference>
<comment type="caution">
    <text evidence="8">The sequence shown here is derived from an EMBL/GenBank/DDBJ whole genome shotgun (WGS) entry which is preliminary data.</text>
</comment>
<name>M0CX84_9EURY</name>
<dbReference type="PROSITE" id="PS50051">
    <property type="entry name" value="MCM_2"/>
    <property type="match status" value="1"/>
</dbReference>
<dbReference type="AlphaFoldDB" id="M0CX84"/>
<evidence type="ECO:0000313" key="8">
    <source>
        <dbReference type="EMBL" id="ELZ27830.1"/>
    </source>
</evidence>
<reference evidence="8 9" key="1">
    <citation type="journal article" date="2014" name="PLoS Genet.">
        <title>Phylogenetically driven sequencing of extremely halophilic archaea reveals strategies for static and dynamic osmo-response.</title>
        <authorList>
            <person name="Becker E.A."/>
            <person name="Seitzer P.M."/>
            <person name="Tritt A."/>
            <person name="Larsen D."/>
            <person name="Krusor M."/>
            <person name="Yao A.I."/>
            <person name="Wu D."/>
            <person name="Madern D."/>
            <person name="Eisen J.A."/>
            <person name="Darling A.E."/>
            <person name="Facciotti M.T."/>
        </authorList>
    </citation>
    <scope>NUCLEOTIDE SEQUENCE [LARGE SCALE GENOMIC DNA]</scope>
    <source>
        <strain evidence="8 9">JCM 10247</strain>
    </source>
</reference>
<dbReference type="GO" id="GO:0006260">
    <property type="term" value="P:DNA replication"/>
    <property type="evidence" value="ECO:0007669"/>
    <property type="project" value="UniProtKB-KW"/>
</dbReference>
<dbReference type="Proteomes" id="UP000011572">
    <property type="component" value="Unassembled WGS sequence"/>
</dbReference>
<evidence type="ECO:0000313" key="9">
    <source>
        <dbReference type="Proteomes" id="UP000011572"/>
    </source>
</evidence>
<dbReference type="SMART" id="SM00350">
    <property type="entry name" value="MCM"/>
    <property type="match status" value="1"/>
</dbReference>
<evidence type="ECO:0000256" key="2">
    <source>
        <dbReference type="ARBA" id="ARBA00022705"/>
    </source>
</evidence>
<dbReference type="InterPro" id="IPR031327">
    <property type="entry name" value="MCM"/>
</dbReference>
<evidence type="ECO:0000256" key="6">
    <source>
        <dbReference type="RuleBase" id="RU004070"/>
    </source>
</evidence>
<dbReference type="SUPFAM" id="SSF52540">
    <property type="entry name" value="P-loop containing nucleoside triphosphate hydrolases"/>
    <property type="match status" value="1"/>
</dbReference>
<dbReference type="PANTHER" id="PTHR11630">
    <property type="entry name" value="DNA REPLICATION LICENSING FACTOR MCM FAMILY MEMBER"/>
    <property type="match status" value="1"/>
</dbReference>
<keyword evidence="2" id="KW-0235">DNA replication</keyword>
<protein>
    <submittedName>
        <fullName evidence="8">MCM family protein</fullName>
    </submittedName>
</protein>
<dbReference type="GO" id="GO:0003697">
    <property type="term" value="F:single-stranded DNA binding"/>
    <property type="evidence" value="ECO:0007669"/>
    <property type="project" value="TreeGrafter"/>
</dbReference>
<sequence>MIDNLSEIGDDAMGALTEPMEQQQITISKASIHETVDTRVGVLAAGSPEYGMFDQYEPIAEQLGVDAQSFTLFDLVFTVTDSPDPDKDEETANHVLEINRTGELQEAGVDPEPPESIETPLDAPLIQKHIAISRQISPVLSSEAEDRITEFYVDLRSKGADDDGPVPVTARKLETLVRLSEASARVRLSDTIEVEDADRVIELVESCLKDIGVDPGTGQFDADTEQSDGETKQFDADVVETDTSKSQRDRIKNIKELIADIDEKHQEGAPVTEVLNRADEIGMSSERAEAEIEKLRNKGEVYSPKKDYLRTT</sequence>
<dbReference type="Gene3D" id="1.10.10.10">
    <property type="entry name" value="Winged helix-like DNA-binding domain superfamily/Winged helix DNA-binding domain"/>
    <property type="match status" value="1"/>
</dbReference>
<dbReference type="Pfam" id="PF21120">
    <property type="entry name" value="WHD_MCM_arc"/>
    <property type="match status" value="1"/>
</dbReference>
<keyword evidence="5 6" id="KW-0238">DNA-binding</keyword>
<feature type="domain" description="MCM C-terminal AAA(+) ATPase" evidence="7">
    <location>
        <begin position="1"/>
        <end position="95"/>
    </location>
</feature>
<dbReference type="Pfam" id="PF00493">
    <property type="entry name" value="MCM"/>
    <property type="match status" value="1"/>
</dbReference>
<dbReference type="InterPro" id="IPR048907">
    <property type="entry name" value="WHD_MCM_arc"/>
</dbReference>
<evidence type="ECO:0000256" key="3">
    <source>
        <dbReference type="ARBA" id="ARBA00022741"/>
    </source>
</evidence>
<dbReference type="InterPro" id="IPR001208">
    <property type="entry name" value="MCM_dom"/>
</dbReference>
<dbReference type="InterPro" id="IPR027417">
    <property type="entry name" value="P-loop_NTPase"/>
</dbReference>
<dbReference type="GO" id="GO:0017116">
    <property type="term" value="F:single-stranded DNA helicase activity"/>
    <property type="evidence" value="ECO:0007669"/>
    <property type="project" value="TreeGrafter"/>
</dbReference>
<keyword evidence="3 6" id="KW-0547">Nucleotide-binding</keyword>
<dbReference type="PRINTS" id="PR01657">
    <property type="entry name" value="MCMFAMILY"/>
</dbReference>
<dbReference type="Pfam" id="PF17855">
    <property type="entry name" value="MCM_lid"/>
    <property type="match status" value="1"/>
</dbReference>
<organism evidence="8 9">
    <name type="scientific">Halorubrum distributum JCM 10247</name>
    <dbReference type="NCBI Taxonomy" id="1227486"/>
    <lineage>
        <taxon>Archaea</taxon>
        <taxon>Methanobacteriati</taxon>
        <taxon>Methanobacteriota</taxon>
        <taxon>Stenosarchaea group</taxon>
        <taxon>Halobacteria</taxon>
        <taxon>Halobacteriales</taxon>
        <taxon>Haloferacaceae</taxon>
        <taxon>Halorubrum</taxon>
        <taxon>Halorubrum distributum group</taxon>
    </lineage>
</organism>
<evidence type="ECO:0000256" key="5">
    <source>
        <dbReference type="ARBA" id="ARBA00023125"/>
    </source>
</evidence>
<keyword evidence="4 6" id="KW-0067">ATP-binding</keyword>
<gene>
    <name evidence="8" type="ORF">C473_16519</name>
</gene>
<evidence type="ECO:0000259" key="7">
    <source>
        <dbReference type="PROSITE" id="PS50051"/>
    </source>
</evidence>
<dbReference type="Gene3D" id="3.40.50.300">
    <property type="entry name" value="P-loop containing nucleotide triphosphate hydrolases"/>
    <property type="match status" value="1"/>
</dbReference>
<dbReference type="PANTHER" id="PTHR11630:SF66">
    <property type="entry name" value="DNA REPLICATION LICENSING FACTOR MCM4"/>
    <property type="match status" value="1"/>
</dbReference>
<accession>M0CX84</accession>
<dbReference type="GO" id="GO:0042555">
    <property type="term" value="C:MCM complex"/>
    <property type="evidence" value="ECO:0007669"/>
    <property type="project" value="TreeGrafter"/>
</dbReference>
<dbReference type="GO" id="GO:0005524">
    <property type="term" value="F:ATP binding"/>
    <property type="evidence" value="ECO:0007669"/>
    <property type="project" value="UniProtKB-KW"/>
</dbReference>
<comment type="similarity">
    <text evidence="1 6">Belongs to the MCM family.</text>
</comment>
<evidence type="ECO:0000256" key="1">
    <source>
        <dbReference type="ARBA" id="ARBA00008010"/>
    </source>
</evidence>
<dbReference type="InterPro" id="IPR036388">
    <property type="entry name" value="WH-like_DNA-bd_sf"/>
</dbReference>
<proteinExistence type="inferred from homology"/>
<dbReference type="EMBL" id="AOIW01000079">
    <property type="protein sequence ID" value="ELZ27830.1"/>
    <property type="molecule type" value="Genomic_DNA"/>
</dbReference>
<evidence type="ECO:0000256" key="4">
    <source>
        <dbReference type="ARBA" id="ARBA00022840"/>
    </source>
</evidence>